<dbReference type="PANTHER" id="PTHR30629">
    <property type="entry name" value="PROPHAGE INTEGRASE"/>
    <property type="match status" value="1"/>
</dbReference>
<dbReference type="InterPro" id="IPR002104">
    <property type="entry name" value="Integrase_catalytic"/>
</dbReference>
<dbReference type="InterPro" id="IPR053876">
    <property type="entry name" value="Phage_int_M"/>
</dbReference>
<accession>A0A0M6Y093</accession>
<evidence type="ECO:0000256" key="3">
    <source>
        <dbReference type="ARBA" id="ARBA00023125"/>
    </source>
</evidence>
<evidence type="ECO:0000256" key="1">
    <source>
        <dbReference type="ARBA" id="ARBA00008857"/>
    </source>
</evidence>
<dbReference type="Gene3D" id="1.10.150.130">
    <property type="match status" value="1"/>
</dbReference>
<dbReference type="InterPro" id="IPR011010">
    <property type="entry name" value="DNA_brk_join_enz"/>
</dbReference>
<dbReference type="GO" id="GO:0015074">
    <property type="term" value="P:DNA integration"/>
    <property type="evidence" value="ECO:0007669"/>
    <property type="project" value="UniProtKB-KW"/>
</dbReference>
<evidence type="ECO:0000313" key="8">
    <source>
        <dbReference type="EMBL" id="CTQ42708.1"/>
    </source>
</evidence>
<dbReference type="Proteomes" id="UP000048926">
    <property type="component" value="Unassembled WGS sequence"/>
</dbReference>
<dbReference type="CDD" id="cd00801">
    <property type="entry name" value="INT_P4_C"/>
    <property type="match status" value="1"/>
</dbReference>
<keyword evidence="4" id="KW-0233">DNA recombination</keyword>
<dbReference type="InterPro" id="IPR050808">
    <property type="entry name" value="Phage_Integrase"/>
</dbReference>
<dbReference type="RefSeq" id="WP_187306532.1">
    <property type="nucleotide sequence ID" value="NZ_CXST01000001.1"/>
</dbReference>
<dbReference type="GO" id="GO:0006310">
    <property type="term" value="P:DNA recombination"/>
    <property type="evidence" value="ECO:0007669"/>
    <property type="project" value="UniProtKB-KW"/>
</dbReference>
<dbReference type="InterPro" id="IPR010998">
    <property type="entry name" value="Integrase_recombinase_N"/>
</dbReference>
<dbReference type="Pfam" id="PF00589">
    <property type="entry name" value="Phage_integrase"/>
    <property type="match status" value="1"/>
</dbReference>
<organism evidence="8 9">
    <name type="scientific">Roseibium aggregatum</name>
    <dbReference type="NCBI Taxonomy" id="187304"/>
    <lineage>
        <taxon>Bacteria</taxon>
        <taxon>Pseudomonadati</taxon>
        <taxon>Pseudomonadota</taxon>
        <taxon>Alphaproteobacteria</taxon>
        <taxon>Hyphomicrobiales</taxon>
        <taxon>Stappiaceae</taxon>
        <taxon>Roseibium</taxon>
    </lineage>
</organism>
<dbReference type="PROSITE" id="PS51900">
    <property type="entry name" value="CB"/>
    <property type="match status" value="1"/>
</dbReference>
<dbReference type="InterPro" id="IPR044068">
    <property type="entry name" value="CB"/>
</dbReference>
<comment type="similarity">
    <text evidence="1">Belongs to the 'phage' integrase family.</text>
</comment>
<dbReference type="Gene3D" id="3.30.160.390">
    <property type="entry name" value="Integrase, DNA-binding domain"/>
    <property type="match status" value="1"/>
</dbReference>
<evidence type="ECO:0000256" key="4">
    <source>
        <dbReference type="ARBA" id="ARBA00023172"/>
    </source>
</evidence>
<evidence type="ECO:0000313" key="9">
    <source>
        <dbReference type="Proteomes" id="UP000048926"/>
    </source>
</evidence>
<dbReference type="AlphaFoldDB" id="A0A0M6Y093"/>
<dbReference type="Pfam" id="PF13356">
    <property type="entry name" value="Arm-DNA-bind_3"/>
    <property type="match status" value="1"/>
</dbReference>
<dbReference type="PANTHER" id="PTHR30629:SF2">
    <property type="entry name" value="PROPHAGE INTEGRASE INTS-RELATED"/>
    <property type="match status" value="1"/>
</dbReference>
<dbReference type="PROSITE" id="PS51898">
    <property type="entry name" value="TYR_RECOMBINASE"/>
    <property type="match status" value="1"/>
</dbReference>
<dbReference type="InterPro" id="IPR013762">
    <property type="entry name" value="Integrase-like_cat_sf"/>
</dbReference>
<evidence type="ECO:0000259" key="7">
    <source>
        <dbReference type="PROSITE" id="PS51900"/>
    </source>
</evidence>
<gene>
    <name evidence="8" type="primary">intS</name>
    <name evidence="8" type="ORF">LAL4801_01144</name>
</gene>
<evidence type="ECO:0000259" key="6">
    <source>
        <dbReference type="PROSITE" id="PS51898"/>
    </source>
</evidence>
<dbReference type="GO" id="GO:0003677">
    <property type="term" value="F:DNA binding"/>
    <property type="evidence" value="ECO:0007669"/>
    <property type="project" value="UniProtKB-UniRule"/>
</dbReference>
<protein>
    <submittedName>
        <fullName evidence="8">Putative prophage CPS-53 integrase</fullName>
    </submittedName>
</protein>
<keyword evidence="9" id="KW-1185">Reference proteome</keyword>
<evidence type="ECO:0000256" key="2">
    <source>
        <dbReference type="ARBA" id="ARBA00022908"/>
    </source>
</evidence>
<dbReference type="SUPFAM" id="SSF56349">
    <property type="entry name" value="DNA breaking-rejoining enzymes"/>
    <property type="match status" value="1"/>
</dbReference>
<proteinExistence type="inferred from homology"/>
<keyword evidence="3 5" id="KW-0238">DNA-binding</keyword>
<dbReference type="Pfam" id="PF22022">
    <property type="entry name" value="Phage_int_M"/>
    <property type="match status" value="1"/>
</dbReference>
<name>A0A0M6Y093_9HYPH</name>
<reference evidence="9" key="1">
    <citation type="submission" date="2015-07" db="EMBL/GenBank/DDBJ databases">
        <authorList>
            <person name="Rodrigo-Torres Lidia"/>
            <person name="Arahal R.David."/>
        </authorList>
    </citation>
    <scope>NUCLEOTIDE SEQUENCE [LARGE SCALE GENOMIC DNA]</scope>
    <source>
        <strain evidence="9">CECT 4801</strain>
    </source>
</reference>
<dbReference type="InterPro" id="IPR025166">
    <property type="entry name" value="Integrase_DNA_bind_dom"/>
</dbReference>
<sequence>MPSPLTVRSIDAFLKSAPSDKRSELSDKAVPGLRLVVFPSGHVSWQLQYKLGSDRRKFTLGAYGSGGVSLSEARDAARNAKQLVRQGICPKANADRSRAENAKSERLARQLAEDTLARVFSDYLDDKQRTKSLRSASALRMLFSNRIEPTLGNRPIREITRDDLRRLLRGIVDDEAPISANRVHSLLRPLFKWAIAEERIDANPFDGIPQPVNEVSRERVLSEDEIRWIWKACEAFGYPYGHAFRFLLLTLCRRDEGCKASFAEMDLAKGVWTIPAERSKNGLPTDVPLSAGAVELLKTSPRLGGEAGPVFSTGTVKNDETRPIGGYSKAKAALDAKVQEIARLEKPDIELERWTLHDLRRTGATYLAQMGAPIHIVELILNHRASSLGGVAKIYNRHSYFEERRHWLQAWSSRGLEIANGAPLGNVLQFRGEAAGE</sequence>
<feature type="domain" description="Core-binding (CB)" evidence="7">
    <location>
        <begin position="114"/>
        <end position="195"/>
    </location>
</feature>
<evidence type="ECO:0000256" key="5">
    <source>
        <dbReference type="PROSITE-ProRule" id="PRU01248"/>
    </source>
</evidence>
<dbReference type="Gene3D" id="1.10.443.10">
    <property type="entry name" value="Intergrase catalytic core"/>
    <property type="match status" value="1"/>
</dbReference>
<feature type="domain" description="Tyr recombinase" evidence="6">
    <location>
        <begin position="216"/>
        <end position="409"/>
    </location>
</feature>
<keyword evidence="2" id="KW-0229">DNA integration</keyword>
<dbReference type="InterPro" id="IPR038488">
    <property type="entry name" value="Integrase_DNA-bd_sf"/>
</dbReference>
<dbReference type="EMBL" id="CXST01000001">
    <property type="protein sequence ID" value="CTQ42708.1"/>
    <property type="molecule type" value="Genomic_DNA"/>
</dbReference>